<dbReference type="InterPro" id="IPR051257">
    <property type="entry name" value="Diverse_CBS-Domain"/>
</dbReference>
<name>A0A285FWS2_9FIRM</name>
<dbReference type="RefSeq" id="WP_172431806.1">
    <property type="nucleotide sequence ID" value="NZ_OBDZ01000003.1"/>
</dbReference>
<dbReference type="InterPro" id="IPR000644">
    <property type="entry name" value="CBS_dom"/>
</dbReference>
<evidence type="ECO:0000313" key="4">
    <source>
        <dbReference type="EMBL" id="SNY15563.1"/>
    </source>
</evidence>
<organism evidence="4 5">
    <name type="scientific">Orenia metallireducens</name>
    <dbReference type="NCBI Taxonomy" id="1413210"/>
    <lineage>
        <taxon>Bacteria</taxon>
        <taxon>Bacillati</taxon>
        <taxon>Bacillota</taxon>
        <taxon>Clostridia</taxon>
        <taxon>Halanaerobiales</taxon>
        <taxon>Halobacteroidaceae</taxon>
        <taxon>Orenia</taxon>
    </lineage>
</organism>
<sequence>MQIRDIMTSNVSTVAPNSTVNEAAQIMKNLNVGAVPVTNGAQPVGIITDRDIAIRNTAANGNANDQVQNCMSGNLVYGNPEMSVEEAAQLMAENQIRRLPIVENGNLVGIVALGDLAVQDKSDMEAGNALSSISVPSKPQK</sequence>
<dbReference type="InterPro" id="IPR046342">
    <property type="entry name" value="CBS_dom_sf"/>
</dbReference>
<evidence type="ECO:0000256" key="2">
    <source>
        <dbReference type="PROSITE-ProRule" id="PRU00703"/>
    </source>
</evidence>
<feature type="domain" description="CBS" evidence="3">
    <location>
        <begin position="7"/>
        <end position="64"/>
    </location>
</feature>
<dbReference type="CDD" id="cd04622">
    <property type="entry name" value="CBS_pair_HRP1_like"/>
    <property type="match status" value="1"/>
</dbReference>
<dbReference type="SUPFAM" id="SSF54631">
    <property type="entry name" value="CBS-domain pair"/>
    <property type="match status" value="1"/>
</dbReference>
<gene>
    <name evidence="4" type="ORF">SAMN06265827_10357</name>
</gene>
<dbReference type="AlphaFoldDB" id="A0A285FWS2"/>
<dbReference type="PANTHER" id="PTHR43080">
    <property type="entry name" value="CBS DOMAIN-CONTAINING PROTEIN CBSX3, MITOCHONDRIAL"/>
    <property type="match status" value="1"/>
</dbReference>
<dbReference type="STRING" id="1413210.U472_14445"/>
<evidence type="ECO:0000259" key="3">
    <source>
        <dbReference type="PROSITE" id="PS51371"/>
    </source>
</evidence>
<dbReference type="EMBL" id="OBDZ01000003">
    <property type="protein sequence ID" value="SNY15563.1"/>
    <property type="molecule type" value="Genomic_DNA"/>
</dbReference>
<dbReference type="Gene3D" id="3.10.580.10">
    <property type="entry name" value="CBS-domain"/>
    <property type="match status" value="1"/>
</dbReference>
<dbReference type="Proteomes" id="UP000219573">
    <property type="component" value="Unassembled WGS sequence"/>
</dbReference>
<dbReference type="Pfam" id="PF00571">
    <property type="entry name" value="CBS"/>
    <property type="match status" value="2"/>
</dbReference>
<accession>A0A285FWS2</accession>
<evidence type="ECO:0000256" key="1">
    <source>
        <dbReference type="ARBA" id="ARBA00023122"/>
    </source>
</evidence>
<dbReference type="SMART" id="SM00116">
    <property type="entry name" value="CBS"/>
    <property type="match status" value="2"/>
</dbReference>
<keyword evidence="5" id="KW-1185">Reference proteome</keyword>
<dbReference type="PANTHER" id="PTHR43080:SF2">
    <property type="entry name" value="CBS DOMAIN-CONTAINING PROTEIN"/>
    <property type="match status" value="1"/>
</dbReference>
<evidence type="ECO:0000313" key="5">
    <source>
        <dbReference type="Proteomes" id="UP000219573"/>
    </source>
</evidence>
<feature type="domain" description="CBS" evidence="3">
    <location>
        <begin position="71"/>
        <end position="130"/>
    </location>
</feature>
<reference evidence="5" key="1">
    <citation type="submission" date="2017-09" db="EMBL/GenBank/DDBJ databases">
        <authorList>
            <person name="Varghese N."/>
            <person name="Submissions S."/>
        </authorList>
    </citation>
    <scope>NUCLEOTIDE SEQUENCE [LARGE SCALE GENOMIC DNA]</scope>
    <source>
        <strain evidence="5">MSL47</strain>
    </source>
</reference>
<keyword evidence="1 2" id="KW-0129">CBS domain</keyword>
<proteinExistence type="predicted"/>
<protein>
    <submittedName>
        <fullName evidence="4">CBS domain-containing protein</fullName>
    </submittedName>
</protein>
<dbReference type="PROSITE" id="PS51371">
    <property type="entry name" value="CBS"/>
    <property type="match status" value="2"/>
</dbReference>